<reference evidence="1 2" key="1">
    <citation type="submission" date="2019-02" db="EMBL/GenBank/DDBJ databases">
        <title>Pedobacter sp. RP-1-14 sp. nov., isolated from Arctic soil.</title>
        <authorList>
            <person name="Dahal R.H."/>
        </authorList>
    </citation>
    <scope>NUCLEOTIDE SEQUENCE [LARGE SCALE GENOMIC DNA]</scope>
    <source>
        <strain evidence="1 2">RP-1-14</strain>
    </source>
</reference>
<dbReference type="GO" id="GO:0016757">
    <property type="term" value="F:glycosyltransferase activity"/>
    <property type="evidence" value="ECO:0007669"/>
    <property type="project" value="TreeGrafter"/>
</dbReference>
<gene>
    <name evidence="1" type="ORF">EZ437_13325</name>
</gene>
<dbReference type="EMBL" id="SJSL01000002">
    <property type="protein sequence ID" value="TCD01693.1"/>
    <property type="molecule type" value="Genomic_DNA"/>
</dbReference>
<name>A0A4R0NPN5_9SPHI</name>
<dbReference type="RefSeq" id="WP_131596493.1">
    <property type="nucleotide sequence ID" value="NZ_SJSL01000002.1"/>
</dbReference>
<dbReference type="Gene3D" id="3.40.50.2000">
    <property type="entry name" value="Glycogen Phosphorylase B"/>
    <property type="match status" value="1"/>
</dbReference>
<dbReference type="PANTHER" id="PTHR45947">
    <property type="entry name" value="SULFOQUINOVOSYL TRANSFERASE SQD2"/>
    <property type="match status" value="1"/>
</dbReference>
<evidence type="ECO:0000313" key="2">
    <source>
        <dbReference type="Proteomes" id="UP000293347"/>
    </source>
</evidence>
<organism evidence="1 2">
    <name type="scientific">Pedobacter psychroterrae</name>
    <dbReference type="NCBI Taxonomy" id="2530453"/>
    <lineage>
        <taxon>Bacteria</taxon>
        <taxon>Pseudomonadati</taxon>
        <taxon>Bacteroidota</taxon>
        <taxon>Sphingobacteriia</taxon>
        <taxon>Sphingobacteriales</taxon>
        <taxon>Sphingobacteriaceae</taxon>
        <taxon>Pedobacter</taxon>
    </lineage>
</organism>
<proteinExistence type="predicted"/>
<keyword evidence="2" id="KW-1185">Reference proteome</keyword>
<sequence length="402" mass="46106">MIIRGKNIVIVGLQPWDTEIGSNCKNIALEFSKHNKVLYVNSPMDRITSLLRKDDHAVKKRLDILKTKTKNIELVHPNLWIFYPDVIIESINWIKINFVFDILNKLNNKKLAGAILRAVEKLGFEEFILFNDNDIFRSFYLKEYLKPSLSIYYSRDYLLAVEYWRYHGSRLEPVLMSKSDICVANSAYLAAICKKYNTNSYDIGQGCEVDMFLDADKQPMPTDMTGISQPIIGYVGALQSLRLDIEILMHLAVERPEWKIVLVGPEDEDFKNSDLHRLENVHFIGSKNPSELPSFINSFTICVNPQLLNEVTIGNYPRKVDEYLAVGKPVVATKTESMDLFSGYVYLADTKEQYVDFIDLALNEDNSELTRSRREFASGHTWEASVQKIYDAVSKLWGIACS</sequence>
<dbReference type="SUPFAM" id="SSF53756">
    <property type="entry name" value="UDP-Glycosyltransferase/glycogen phosphorylase"/>
    <property type="match status" value="1"/>
</dbReference>
<comment type="caution">
    <text evidence="1">The sequence shown here is derived from an EMBL/GenBank/DDBJ whole genome shotgun (WGS) entry which is preliminary data.</text>
</comment>
<accession>A0A4R0NPN5</accession>
<dbReference type="Pfam" id="PF13692">
    <property type="entry name" value="Glyco_trans_1_4"/>
    <property type="match status" value="1"/>
</dbReference>
<protein>
    <submittedName>
        <fullName evidence="1">Glycosyltransferase family 1 protein</fullName>
    </submittedName>
</protein>
<dbReference type="InterPro" id="IPR050194">
    <property type="entry name" value="Glycosyltransferase_grp1"/>
</dbReference>
<dbReference type="PANTHER" id="PTHR45947:SF3">
    <property type="entry name" value="SULFOQUINOVOSYL TRANSFERASE SQD2"/>
    <property type="match status" value="1"/>
</dbReference>
<dbReference type="OrthoDB" id="9816564at2"/>
<dbReference type="Proteomes" id="UP000293347">
    <property type="component" value="Unassembled WGS sequence"/>
</dbReference>
<keyword evidence="1" id="KW-0808">Transferase</keyword>
<dbReference type="AlphaFoldDB" id="A0A4R0NPN5"/>
<evidence type="ECO:0000313" key="1">
    <source>
        <dbReference type="EMBL" id="TCD01693.1"/>
    </source>
</evidence>